<sequence>MVPRSHAMRSRRTGDGGARESRALGLFRQAGATDGPGRNAFASSLSSRPTEPRKESPMADDKLRHQVSLRLSEHQRKLIREKLEEMRRGHPEPEKLTEADAHRALLEAAAQTEARA</sequence>
<dbReference type="GeneID" id="26637123"/>
<dbReference type="Proteomes" id="UP000203193">
    <property type="component" value="Segment"/>
</dbReference>
<accession>A0A0S0N8G8</accession>
<evidence type="ECO:0000313" key="2">
    <source>
        <dbReference type="EMBL" id="ALH23673.1"/>
    </source>
</evidence>
<proteinExistence type="predicted"/>
<feature type="compositionally biased region" description="Basic and acidic residues" evidence="1">
    <location>
        <begin position="12"/>
        <end position="22"/>
    </location>
</feature>
<dbReference type="RefSeq" id="YP_009210685.1">
    <property type="nucleotide sequence ID" value="NC_028931.1"/>
</dbReference>
<evidence type="ECO:0000256" key="1">
    <source>
        <dbReference type="SAM" id="MobiDB-lite"/>
    </source>
</evidence>
<protein>
    <submittedName>
        <fullName evidence="2">Uncharacterized protein</fullName>
    </submittedName>
</protein>
<evidence type="ECO:0000313" key="3">
    <source>
        <dbReference type="Proteomes" id="UP000203193"/>
    </source>
</evidence>
<dbReference type="KEGG" id="vg:26637123"/>
<reference evidence="2 3" key="1">
    <citation type="journal article" date="2012" name="Appl. Environ. Microbiol.">
        <title>High Diversity and Novel Species of Pseudomonas aeruginosa Bacteriophages.</title>
        <authorList>
            <person name="Sepulveda-Robles O."/>
            <person name="Kameyama L."/>
            <person name="Guarneros G."/>
        </authorList>
    </citation>
    <scope>NUCLEOTIDE SEQUENCE [LARGE SCALE GENOMIC DNA]</scope>
</reference>
<feature type="compositionally biased region" description="Basic and acidic residues" evidence="1">
    <location>
        <begin position="50"/>
        <end position="64"/>
    </location>
</feature>
<keyword evidence="3" id="KW-1185">Reference proteome</keyword>
<name>A0A0S0N8G8_9CAUD</name>
<feature type="region of interest" description="Disordered" evidence="1">
    <location>
        <begin position="1"/>
        <end position="67"/>
    </location>
</feature>
<dbReference type="EMBL" id="JQ067089">
    <property type="protein sequence ID" value="ALH23673.1"/>
    <property type="molecule type" value="Genomic_DNA"/>
</dbReference>
<feature type="compositionally biased region" description="Basic residues" evidence="1">
    <location>
        <begin position="1"/>
        <end position="11"/>
    </location>
</feature>
<gene>
    <name evidence="2" type="ORF">PaMx28_73</name>
</gene>
<organism evidence="2 3">
    <name type="scientific">Pseudomonas phage PaMx28</name>
    <dbReference type="NCBI Taxonomy" id="1175659"/>
    <lineage>
        <taxon>Viruses</taxon>
        <taxon>Duplodnaviria</taxon>
        <taxon>Heunggongvirae</taxon>
        <taxon>Uroviricota</taxon>
        <taxon>Caudoviricetes</taxon>
        <taxon>Mesyanzhinovviridae</taxon>
        <taxon>Bradleyvirinae</taxon>
        <taxon>Pamexvirus</taxon>
        <taxon>Pamexvirus PaMx28</taxon>
    </lineage>
</organism>